<accession>A0A182WBB8</accession>
<keyword evidence="3" id="KW-1133">Transmembrane helix</keyword>
<dbReference type="Gene3D" id="2.10.25.10">
    <property type="entry name" value="Laminin"/>
    <property type="match status" value="5"/>
</dbReference>
<feature type="transmembrane region" description="Helical" evidence="3">
    <location>
        <begin position="36"/>
        <end position="57"/>
    </location>
</feature>
<feature type="domain" description="TIL" evidence="4">
    <location>
        <begin position="339"/>
        <end position="393"/>
    </location>
</feature>
<dbReference type="InterPro" id="IPR051368">
    <property type="entry name" value="SerProtInhib-TIL_Domain"/>
</dbReference>
<dbReference type="CDD" id="cd19941">
    <property type="entry name" value="TIL"/>
    <property type="match status" value="5"/>
</dbReference>
<keyword evidence="6" id="KW-1185">Reference proteome</keyword>
<reference evidence="5" key="2">
    <citation type="submission" date="2020-05" db="UniProtKB">
        <authorList>
            <consortium name="EnsemblMetazoa"/>
        </authorList>
    </citation>
    <scope>IDENTIFICATION</scope>
    <source>
        <strain evidence="5">MINIMUS1</strain>
    </source>
</reference>
<evidence type="ECO:0000313" key="6">
    <source>
        <dbReference type="Proteomes" id="UP000075920"/>
    </source>
</evidence>
<evidence type="ECO:0000256" key="1">
    <source>
        <dbReference type="ARBA" id="ARBA00022690"/>
    </source>
</evidence>
<proteinExistence type="predicted"/>
<name>A0A182WBB8_9DIPT</name>
<dbReference type="VEuPathDB" id="VectorBase:AMIN007646"/>
<keyword evidence="3" id="KW-0812">Transmembrane</keyword>
<feature type="domain" description="TIL" evidence="4">
    <location>
        <begin position="268"/>
        <end position="319"/>
    </location>
</feature>
<protein>
    <recommendedName>
        <fullName evidence="4">TIL domain-containing protein</fullName>
    </recommendedName>
</protein>
<evidence type="ECO:0000256" key="2">
    <source>
        <dbReference type="ARBA" id="ARBA00023157"/>
    </source>
</evidence>
<dbReference type="AlphaFoldDB" id="A0A182WBB8"/>
<organism evidence="5 6">
    <name type="scientific">Anopheles minimus</name>
    <dbReference type="NCBI Taxonomy" id="112268"/>
    <lineage>
        <taxon>Eukaryota</taxon>
        <taxon>Metazoa</taxon>
        <taxon>Ecdysozoa</taxon>
        <taxon>Arthropoda</taxon>
        <taxon>Hexapoda</taxon>
        <taxon>Insecta</taxon>
        <taxon>Pterygota</taxon>
        <taxon>Neoptera</taxon>
        <taxon>Endopterygota</taxon>
        <taxon>Diptera</taxon>
        <taxon>Nematocera</taxon>
        <taxon>Culicoidea</taxon>
        <taxon>Culicidae</taxon>
        <taxon>Anophelinae</taxon>
        <taxon>Anopheles</taxon>
    </lineage>
</organism>
<dbReference type="InterPro" id="IPR002919">
    <property type="entry name" value="TIL_dom"/>
</dbReference>
<feature type="domain" description="TIL" evidence="4">
    <location>
        <begin position="69"/>
        <end position="123"/>
    </location>
</feature>
<dbReference type="EnsemblMetazoa" id="AMIN007646-RA">
    <property type="protein sequence ID" value="AMIN007646-PA"/>
    <property type="gene ID" value="AMIN007646"/>
</dbReference>
<dbReference type="Proteomes" id="UP000075920">
    <property type="component" value="Unassembled WGS sequence"/>
</dbReference>
<feature type="domain" description="TIL" evidence="4">
    <location>
        <begin position="210"/>
        <end position="254"/>
    </location>
</feature>
<dbReference type="PANTHER" id="PTHR23259">
    <property type="entry name" value="RIDDLE"/>
    <property type="match status" value="1"/>
</dbReference>
<evidence type="ECO:0000259" key="4">
    <source>
        <dbReference type="Pfam" id="PF01826"/>
    </source>
</evidence>
<dbReference type="Pfam" id="PF01826">
    <property type="entry name" value="TIL"/>
    <property type="match status" value="5"/>
</dbReference>
<keyword evidence="2" id="KW-1015">Disulfide bond</keyword>
<sequence>RKQEQATYPTRSIKAHRQYCESFIRKVLRNNFPRKMLRNFVVLVLVLSTLMCAWAQITSAPAATTTPVCKKGEVYQKCGSPCSSESRCGTRKPMCKPMCSPGCYCVKGYARNANNVCVPQNMCFYKNFNAHPFAAIPGRFCIGGGQFNVCGNSCKEPKCNTIVRSYCPAACEIGCFCPPGYARNANAVLSVQLLFLDAQTPEAESKRPLCPPNETFALCGNKCREPKCDKPLTTSCPKICQSGCYCIAGYARNGKAQSPEPMAQTPVCRPNETYYTCGNDCKEPKCYKSINKICPKICVPSCYCISGYARNQQGSCVPYKMLALLNAQTAAPAIKRPLCKQNEVFNTCGTRCMERKCNENTALRAAFCMAKCQPGCFCLAGYARNKDDLCVPYKIGRKCMIPTIMNTVCTKFVDCDVVM</sequence>
<reference evidence="6" key="1">
    <citation type="submission" date="2013-03" db="EMBL/GenBank/DDBJ databases">
        <title>The Genome Sequence of Anopheles minimus MINIMUS1.</title>
        <authorList>
            <consortium name="The Broad Institute Genomics Platform"/>
            <person name="Neafsey D.E."/>
            <person name="Walton C."/>
            <person name="Walker B."/>
            <person name="Young S.K."/>
            <person name="Zeng Q."/>
            <person name="Gargeya S."/>
            <person name="Fitzgerald M."/>
            <person name="Haas B."/>
            <person name="Abouelleil A."/>
            <person name="Allen A.W."/>
            <person name="Alvarado L."/>
            <person name="Arachchi H.M."/>
            <person name="Berlin A.M."/>
            <person name="Chapman S.B."/>
            <person name="Gainer-Dewar J."/>
            <person name="Goldberg J."/>
            <person name="Griggs A."/>
            <person name="Gujja S."/>
            <person name="Hansen M."/>
            <person name="Howarth C."/>
            <person name="Imamovic A."/>
            <person name="Ireland A."/>
            <person name="Larimer J."/>
            <person name="McCowan C."/>
            <person name="Murphy C."/>
            <person name="Pearson M."/>
            <person name="Poon T.W."/>
            <person name="Priest M."/>
            <person name="Roberts A."/>
            <person name="Saif S."/>
            <person name="Shea T."/>
            <person name="Sisk P."/>
            <person name="Sykes S."/>
            <person name="Wortman J."/>
            <person name="Nusbaum C."/>
            <person name="Birren B."/>
        </authorList>
    </citation>
    <scope>NUCLEOTIDE SEQUENCE [LARGE SCALE GENOMIC DNA]</scope>
    <source>
        <strain evidence="6">MINIMUS1</strain>
    </source>
</reference>
<keyword evidence="3" id="KW-0472">Membrane</keyword>
<dbReference type="STRING" id="112268.A0A182WBB8"/>
<dbReference type="SUPFAM" id="SSF57567">
    <property type="entry name" value="Serine protease inhibitors"/>
    <property type="match status" value="5"/>
</dbReference>
<dbReference type="PANTHER" id="PTHR23259:SF82">
    <property type="entry name" value="SERINE PROTEASE INHIBITOR 1 PROTEIN"/>
    <property type="match status" value="1"/>
</dbReference>
<keyword evidence="1" id="KW-0646">Protease inhibitor</keyword>
<dbReference type="InterPro" id="IPR036084">
    <property type="entry name" value="Ser_inhib-like_sf"/>
</dbReference>
<dbReference type="GO" id="GO:0030414">
    <property type="term" value="F:peptidase inhibitor activity"/>
    <property type="evidence" value="ECO:0007669"/>
    <property type="project" value="UniProtKB-KW"/>
</dbReference>
<evidence type="ECO:0000256" key="3">
    <source>
        <dbReference type="SAM" id="Phobius"/>
    </source>
</evidence>
<feature type="domain" description="TIL" evidence="4">
    <location>
        <begin position="141"/>
        <end position="185"/>
    </location>
</feature>
<evidence type="ECO:0000313" key="5">
    <source>
        <dbReference type="EnsemblMetazoa" id="AMIN007646-PA"/>
    </source>
</evidence>